<evidence type="ECO:0000313" key="2">
    <source>
        <dbReference type="Proteomes" id="UP001443914"/>
    </source>
</evidence>
<gene>
    <name evidence="1" type="ORF">RND81_04G025100</name>
</gene>
<dbReference type="EMBL" id="JBDFQZ010000004">
    <property type="protein sequence ID" value="KAK9732827.1"/>
    <property type="molecule type" value="Genomic_DNA"/>
</dbReference>
<organism evidence="1 2">
    <name type="scientific">Saponaria officinalis</name>
    <name type="common">Common soapwort</name>
    <name type="synonym">Lychnis saponaria</name>
    <dbReference type="NCBI Taxonomy" id="3572"/>
    <lineage>
        <taxon>Eukaryota</taxon>
        <taxon>Viridiplantae</taxon>
        <taxon>Streptophyta</taxon>
        <taxon>Embryophyta</taxon>
        <taxon>Tracheophyta</taxon>
        <taxon>Spermatophyta</taxon>
        <taxon>Magnoliopsida</taxon>
        <taxon>eudicotyledons</taxon>
        <taxon>Gunneridae</taxon>
        <taxon>Pentapetalae</taxon>
        <taxon>Caryophyllales</taxon>
        <taxon>Caryophyllaceae</taxon>
        <taxon>Caryophylleae</taxon>
        <taxon>Saponaria</taxon>
    </lineage>
</organism>
<reference evidence="1" key="1">
    <citation type="submission" date="2024-03" db="EMBL/GenBank/DDBJ databases">
        <title>WGS assembly of Saponaria officinalis var. Norfolk2.</title>
        <authorList>
            <person name="Jenkins J."/>
            <person name="Shu S."/>
            <person name="Grimwood J."/>
            <person name="Barry K."/>
            <person name="Goodstein D."/>
            <person name="Schmutz J."/>
            <person name="Leebens-Mack J."/>
            <person name="Osbourn A."/>
        </authorList>
    </citation>
    <scope>NUCLEOTIDE SEQUENCE [LARGE SCALE GENOMIC DNA]</scope>
    <source>
        <strain evidence="1">JIC</strain>
    </source>
</reference>
<dbReference type="Proteomes" id="UP001443914">
    <property type="component" value="Unassembled WGS sequence"/>
</dbReference>
<comment type="caution">
    <text evidence="1">The sequence shown here is derived from an EMBL/GenBank/DDBJ whole genome shotgun (WGS) entry which is preliminary data.</text>
</comment>
<proteinExistence type="predicted"/>
<name>A0AAW1LH15_SAPOF</name>
<dbReference type="AlphaFoldDB" id="A0AAW1LH15"/>
<sequence>MEGLMLKQEMMNNTYDKENIPPFTSSTQLLSYPNGRFHRKCSKCRRFINNRIPLRDITHLFVSSPAQSSSSSRTRTIPVHNSTAVVDVPNFRKRKALLVEDLKCSRIVSKSLRMNFR</sequence>
<keyword evidence="2" id="KW-1185">Reference proteome</keyword>
<accession>A0AAW1LH15</accession>
<evidence type="ECO:0000313" key="1">
    <source>
        <dbReference type="EMBL" id="KAK9732827.1"/>
    </source>
</evidence>
<protein>
    <submittedName>
        <fullName evidence="1">Uncharacterized protein</fullName>
    </submittedName>
</protein>